<evidence type="ECO:0000256" key="1">
    <source>
        <dbReference type="ARBA" id="ARBA00022729"/>
    </source>
</evidence>
<dbReference type="InterPro" id="IPR051171">
    <property type="entry name" value="CaCA"/>
</dbReference>
<feature type="domain" description="Calx-beta" evidence="5">
    <location>
        <begin position="221"/>
        <end position="322"/>
    </location>
</feature>
<evidence type="ECO:0000256" key="3">
    <source>
        <dbReference type="ARBA" id="ARBA00022837"/>
    </source>
</evidence>
<dbReference type="InterPro" id="IPR038081">
    <property type="entry name" value="CalX-like_sf"/>
</dbReference>
<evidence type="ECO:0000256" key="2">
    <source>
        <dbReference type="ARBA" id="ARBA00022737"/>
    </source>
</evidence>
<dbReference type="NCBIfam" id="TIGR02608">
    <property type="entry name" value="delta_60_rpt"/>
    <property type="match status" value="4"/>
</dbReference>
<dbReference type="SUPFAM" id="SSF63829">
    <property type="entry name" value="Calcium-dependent phosphotriesterase"/>
    <property type="match status" value="1"/>
</dbReference>
<dbReference type="Pfam" id="PF03160">
    <property type="entry name" value="Calx-beta"/>
    <property type="match status" value="3"/>
</dbReference>
<organism evidence="6">
    <name type="scientific">marine metagenome</name>
    <dbReference type="NCBI Taxonomy" id="408172"/>
    <lineage>
        <taxon>unclassified sequences</taxon>
        <taxon>metagenomes</taxon>
        <taxon>ecological metagenomes</taxon>
    </lineage>
</organism>
<feature type="non-terminal residue" evidence="6">
    <location>
        <position position="610"/>
    </location>
</feature>
<proteinExistence type="predicted"/>
<dbReference type="PANTHER" id="PTHR11878:SF65">
    <property type="entry name" value="NA_CA-EXCHANGE PROTEIN, ISOFORM G"/>
    <property type="match status" value="1"/>
</dbReference>
<feature type="non-terminal residue" evidence="6">
    <location>
        <position position="1"/>
    </location>
</feature>
<evidence type="ECO:0000256" key="4">
    <source>
        <dbReference type="ARBA" id="ARBA00023065"/>
    </source>
</evidence>
<dbReference type="InterPro" id="IPR003644">
    <property type="entry name" value="Calx_beta"/>
</dbReference>
<evidence type="ECO:0000259" key="5">
    <source>
        <dbReference type="SMART" id="SM00237"/>
    </source>
</evidence>
<dbReference type="SUPFAM" id="SSF141072">
    <property type="entry name" value="CalX-like"/>
    <property type="match status" value="3"/>
</dbReference>
<dbReference type="Gene3D" id="2.80.10.50">
    <property type="match status" value="2"/>
</dbReference>
<keyword evidence="4" id="KW-0406">Ion transport</keyword>
<sequence length="610" mass="64491">GDFASYNGYNRSRVARLNNDGTLDKGFDIGTGADFVINSVALQPDGKILVAGDFAHFNEEPLAGIARLNTDGSLDESFNPGGGFNDSVRLVGVQEDGRILVGGFFTEVNGVFRNRVARLMADGSLDHSFDVGTGANGSVYSMDVQSDGKILIGGSFSTFNNLNRNGIVRLSPDGSVDTTINFGTGANGSVLDIVVLPNYKILIGGGFTLFDGLEREYFAQLHGGIIDGRGTLEFAEPFYSISETGTNATVRVVRRGGLSGAVNVRINTLLSAGDTPAVPGLDFESVDRVLDFPEGEVMQTVDVDILDDSEVEPNETIDLQLSDFTDGTQGLQSRALIEIVSDDSVLSFSAPTYSIGEGVKSGFARIQVDRLGANIGETSVAFVTATNGTAEAVLDFQMVSNTVEFTDGEITKSVNVPIVDDIEVEGIESVVLLLTNVIGNAILGLEESALQIVDNDFAPGQFYFESPTFRVEETARFATVTVLRTNGYTGLVELDYSTSDLTAVAGDDYRGITGKLVFGDGETIKSLDIPILDDTVEEGAEAFRIRIFGATGGGVVIPPNFSTVIVLDNELLDQLPGPKGDGANGPVYAVTMDGGNNALVAGEFDEINAV</sequence>
<keyword evidence="2" id="KW-0677">Repeat</keyword>
<reference evidence="6" key="1">
    <citation type="submission" date="2018-05" db="EMBL/GenBank/DDBJ databases">
        <authorList>
            <person name="Lanie J.A."/>
            <person name="Ng W.-L."/>
            <person name="Kazmierczak K.M."/>
            <person name="Andrzejewski T.M."/>
            <person name="Davidsen T.M."/>
            <person name="Wayne K.J."/>
            <person name="Tettelin H."/>
            <person name="Glass J.I."/>
            <person name="Rusch D."/>
            <person name="Podicherti R."/>
            <person name="Tsui H.-C.T."/>
            <person name="Winkler M.E."/>
        </authorList>
    </citation>
    <scope>NUCLEOTIDE SEQUENCE</scope>
</reference>
<dbReference type="PANTHER" id="PTHR11878">
    <property type="entry name" value="SODIUM/CALCIUM EXCHANGER"/>
    <property type="match status" value="1"/>
</dbReference>
<name>A0A382D9H8_9ZZZZ</name>
<dbReference type="Pfam" id="PF17164">
    <property type="entry name" value="DUF5122"/>
    <property type="match status" value="4"/>
</dbReference>
<keyword evidence="3" id="KW-0106">Calcium</keyword>
<gene>
    <name evidence="6" type="ORF">METZ01_LOCUS187944</name>
</gene>
<feature type="domain" description="Calx-beta" evidence="5">
    <location>
        <begin position="335"/>
        <end position="435"/>
    </location>
</feature>
<dbReference type="SMART" id="SM00237">
    <property type="entry name" value="Calx_beta"/>
    <property type="match status" value="3"/>
</dbReference>
<keyword evidence="1" id="KW-0732">Signal</keyword>
<accession>A0A382D9H8</accession>
<dbReference type="GO" id="GO:0007154">
    <property type="term" value="P:cell communication"/>
    <property type="evidence" value="ECO:0007669"/>
    <property type="project" value="InterPro"/>
</dbReference>
<protein>
    <recommendedName>
        <fullName evidence="5">Calx-beta domain-containing protein</fullName>
    </recommendedName>
</protein>
<dbReference type="AlphaFoldDB" id="A0A382D9H8"/>
<evidence type="ECO:0000313" key="6">
    <source>
        <dbReference type="EMBL" id="SVB35090.1"/>
    </source>
</evidence>
<keyword evidence="4" id="KW-0813">Transport</keyword>
<dbReference type="Gene3D" id="2.60.40.2030">
    <property type="match status" value="3"/>
</dbReference>
<dbReference type="GO" id="GO:0030001">
    <property type="term" value="P:metal ion transport"/>
    <property type="evidence" value="ECO:0007669"/>
    <property type="project" value="TreeGrafter"/>
</dbReference>
<feature type="domain" description="Calx-beta" evidence="5">
    <location>
        <begin position="448"/>
        <end position="548"/>
    </location>
</feature>
<dbReference type="EMBL" id="UINC01038288">
    <property type="protein sequence ID" value="SVB35090.1"/>
    <property type="molecule type" value="Genomic_DNA"/>
</dbReference>
<dbReference type="InterPro" id="IPR013431">
    <property type="entry name" value="Delta_60_rpt"/>
</dbReference>
<dbReference type="GO" id="GO:0016020">
    <property type="term" value="C:membrane"/>
    <property type="evidence" value="ECO:0007669"/>
    <property type="project" value="InterPro"/>
</dbReference>